<dbReference type="GO" id="GO:0051082">
    <property type="term" value="F:unfolded protein binding"/>
    <property type="evidence" value="ECO:0007669"/>
    <property type="project" value="InterPro"/>
</dbReference>
<dbReference type="KEGG" id="fbm:MQE35_08500"/>
<protein>
    <submittedName>
        <fullName evidence="3">OmpH family outer membrane protein</fullName>
    </submittedName>
</protein>
<evidence type="ECO:0000313" key="3">
    <source>
        <dbReference type="EMBL" id="UOB19325.1"/>
    </source>
</evidence>
<dbReference type="InterPro" id="IPR024930">
    <property type="entry name" value="Skp_dom_sf"/>
</dbReference>
<dbReference type="Proteomes" id="UP000831290">
    <property type="component" value="Chromosome"/>
</dbReference>
<comment type="similarity">
    <text evidence="1">Belongs to the Skp family.</text>
</comment>
<dbReference type="Gene3D" id="3.30.910.20">
    <property type="entry name" value="Skp domain"/>
    <property type="match status" value="1"/>
</dbReference>
<dbReference type="AlphaFoldDB" id="A0A9E6ZRV1"/>
<dbReference type="GO" id="GO:0005829">
    <property type="term" value="C:cytosol"/>
    <property type="evidence" value="ECO:0007669"/>
    <property type="project" value="TreeGrafter"/>
</dbReference>
<dbReference type="PANTHER" id="PTHR35089:SF1">
    <property type="entry name" value="CHAPERONE PROTEIN SKP"/>
    <property type="match status" value="1"/>
</dbReference>
<dbReference type="Pfam" id="PF03938">
    <property type="entry name" value="OmpH"/>
    <property type="match status" value="1"/>
</dbReference>
<organism evidence="3 4">
    <name type="scientific">Abyssalbus ytuae</name>
    <dbReference type="NCBI Taxonomy" id="2926907"/>
    <lineage>
        <taxon>Bacteria</taxon>
        <taxon>Pseudomonadati</taxon>
        <taxon>Bacteroidota</taxon>
        <taxon>Flavobacteriia</taxon>
        <taxon>Flavobacteriales</taxon>
        <taxon>Flavobacteriaceae</taxon>
        <taxon>Abyssalbus</taxon>
    </lineage>
</organism>
<dbReference type="SMART" id="SM00935">
    <property type="entry name" value="OmpH"/>
    <property type="match status" value="1"/>
</dbReference>
<dbReference type="PANTHER" id="PTHR35089">
    <property type="entry name" value="CHAPERONE PROTEIN SKP"/>
    <property type="match status" value="1"/>
</dbReference>
<reference evidence="3" key="1">
    <citation type="submission" date="2022-03" db="EMBL/GenBank/DDBJ databases">
        <title>Description of Abyssus ytuae gen. nov., sp. nov., a novel member of the family Flavobacteriaceae isolated from the sediment of Mariana Trench.</title>
        <authorList>
            <person name="Zhang J."/>
            <person name="Xu X."/>
        </authorList>
    </citation>
    <scope>NUCLEOTIDE SEQUENCE</scope>
    <source>
        <strain evidence="3">MT3330</strain>
    </source>
</reference>
<keyword evidence="2" id="KW-0732">Signal</keyword>
<sequence>MKKLILGILIISSFASCEQSKIAFVDNAKLLNDYQEKKDIEAKFKTKAEKFQKRADSLSRAFQTEALEFESKSKTLSQKKAQEQYNVLMQKRQLMGQQLQSEEIQIQQQGQKEIDSLVKKVRNFVKEYGKKNQYTFILGNTESGSVLYGEETKDVTEAVLKELNDTYNKK</sequence>
<dbReference type="EMBL" id="CP094358">
    <property type="protein sequence ID" value="UOB19325.1"/>
    <property type="molecule type" value="Genomic_DNA"/>
</dbReference>
<evidence type="ECO:0000256" key="2">
    <source>
        <dbReference type="ARBA" id="ARBA00022729"/>
    </source>
</evidence>
<evidence type="ECO:0000256" key="1">
    <source>
        <dbReference type="ARBA" id="ARBA00009091"/>
    </source>
</evidence>
<name>A0A9E6ZRV1_9FLAO</name>
<dbReference type="GO" id="GO:0050821">
    <property type="term" value="P:protein stabilization"/>
    <property type="evidence" value="ECO:0007669"/>
    <property type="project" value="TreeGrafter"/>
</dbReference>
<proteinExistence type="inferred from homology"/>
<keyword evidence="4" id="KW-1185">Reference proteome</keyword>
<dbReference type="PROSITE" id="PS51257">
    <property type="entry name" value="PROKAR_LIPOPROTEIN"/>
    <property type="match status" value="1"/>
</dbReference>
<dbReference type="InterPro" id="IPR005632">
    <property type="entry name" value="Chaperone_Skp"/>
</dbReference>
<dbReference type="SUPFAM" id="SSF111384">
    <property type="entry name" value="OmpH-like"/>
    <property type="match status" value="1"/>
</dbReference>
<evidence type="ECO:0000313" key="4">
    <source>
        <dbReference type="Proteomes" id="UP000831290"/>
    </source>
</evidence>
<dbReference type="RefSeq" id="WP_255845941.1">
    <property type="nucleotide sequence ID" value="NZ_CP094358.1"/>
</dbReference>
<accession>A0A9E6ZRV1</accession>
<gene>
    <name evidence="3" type="ORF">MQE35_08500</name>
</gene>